<evidence type="ECO:0000313" key="2">
    <source>
        <dbReference type="Proteomes" id="UP000789901"/>
    </source>
</evidence>
<dbReference type="EMBL" id="CAJVQB010097939">
    <property type="protein sequence ID" value="CAG8849793.1"/>
    <property type="molecule type" value="Genomic_DNA"/>
</dbReference>
<sequence>MYQELQEQLNKGELEPEKVLRLSTIQNRITKTILVMKQRLSKQI</sequence>
<dbReference type="Proteomes" id="UP000789901">
    <property type="component" value="Unassembled WGS sequence"/>
</dbReference>
<feature type="non-terminal residue" evidence="1">
    <location>
        <position position="44"/>
    </location>
</feature>
<comment type="caution">
    <text evidence="1">The sequence shown here is derived from an EMBL/GenBank/DDBJ whole genome shotgun (WGS) entry which is preliminary data.</text>
</comment>
<protein>
    <submittedName>
        <fullName evidence="1">12103_t:CDS:1</fullName>
    </submittedName>
</protein>
<evidence type="ECO:0000313" key="1">
    <source>
        <dbReference type="EMBL" id="CAG8849793.1"/>
    </source>
</evidence>
<organism evidence="1 2">
    <name type="scientific">Gigaspora margarita</name>
    <dbReference type="NCBI Taxonomy" id="4874"/>
    <lineage>
        <taxon>Eukaryota</taxon>
        <taxon>Fungi</taxon>
        <taxon>Fungi incertae sedis</taxon>
        <taxon>Mucoromycota</taxon>
        <taxon>Glomeromycotina</taxon>
        <taxon>Glomeromycetes</taxon>
        <taxon>Diversisporales</taxon>
        <taxon>Gigasporaceae</taxon>
        <taxon>Gigaspora</taxon>
    </lineage>
</organism>
<reference evidence="1 2" key="1">
    <citation type="submission" date="2021-06" db="EMBL/GenBank/DDBJ databases">
        <authorList>
            <person name="Kallberg Y."/>
            <person name="Tangrot J."/>
            <person name="Rosling A."/>
        </authorList>
    </citation>
    <scope>NUCLEOTIDE SEQUENCE [LARGE SCALE GENOMIC DNA]</scope>
    <source>
        <strain evidence="1 2">120-4 pot B 10/14</strain>
    </source>
</reference>
<accession>A0ABN7X8E5</accession>
<keyword evidence="2" id="KW-1185">Reference proteome</keyword>
<proteinExistence type="predicted"/>
<name>A0ABN7X8E5_GIGMA</name>
<gene>
    <name evidence="1" type="ORF">GMARGA_LOCUS39886</name>
</gene>